<organism evidence="2 3">
    <name type="scientific">Methylocystis parvus</name>
    <dbReference type="NCBI Taxonomy" id="134"/>
    <lineage>
        <taxon>Bacteria</taxon>
        <taxon>Pseudomonadati</taxon>
        <taxon>Pseudomonadota</taxon>
        <taxon>Alphaproteobacteria</taxon>
        <taxon>Hyphomicrobiales</taxon>
        <taxon>Methylocystaceae</taxon>
        <taxon>Methylocystis</taxon>
    </lineage>
</organism>
<reference evidence="2 3" key="1">
    <citation type="submission" date="2019-09" db="EMBL/GenBank/DDBJ databases">
        <title>Isolation and complete genome sequencing of Methylocystis species.</title>
        <authorList>
            <person name="Rumah B.L."/>
            <person name="Stead C.E."/>
            <person name="Stevens B.C."/>
            <person name="Minton N.P."/>
            <person name="Grosse-Honebrink A."/>
            <person name="Zhang Y."/>
        </authorList>
    </citation>
    <scope>NUCLEOTIDE SEQUENCE [LARGE SCALE GENOMIC DNA]</scope>
    <source>
        <strain evidence="2 3">BRCS2</strain>
    </source>
</reference>
<evidence type="ECO:0000313" key="3">
    <source>
        <dbReference type="Proteomes" id="UP000422569"/>
    </source>
</evidence>
<evidence type="ECO:0000256" key="1">
    <source>
        <dbReference type="SAM" id="MobiDB-lite"/>
    </source>
</evidence>
<keyword evidence="3" id="KW-1185">Reference proteome</keyword>
<evidence type="ECO:0000313" key="2">
    <source>
        <dbReference type="EMBL" id="QGM97648.1"/>
    </source>
</evidence>
<dbReference type="AlphaFoldDB" id="A0A6B8M5F2"/>
<sequence>MTIPEHDEASKAKADPVSSRPGVMVRNPGKPIILSNVEFNGVSAEAAMRGTSVKVWTRATMCSEQAVFHRVAPNLISVIRHCAQQAGEYPALLHASTILLVIKPDNTAALWIDAAAVMNETRLKRNASSGTVLFESDIADVTGMWFPLVDVATEDRIIVLFREGFRFGLFFDFNPGGHLNIEDAKRDLGTLCRQMRYADLYSVLANEATFKRVVAAGWFPFIEIMTGDFGTLSNACEAGFPLLEAEAELAKKFTCECLDRMFDRWMSRPHFKEKEAILRSGVKAYKEGDWVACLKVVLTEIEGIIAEAYFASTGQHTRRISKLLEFTLDTATKMAGGKDTLFFPVEFAHYLRHYTYADFDVESNQPSVARNAVGHGRAKPEHYTQSRALQALLTLDQFAFYS</sequence>
<accession>A0A6B8M5F2</accession>
<dbReference type="EMBL" id="CP044331">
    <property type="protein sequence ID" value="QGM97648.1"/>
    <property type="molecule type" value="Genomic_DNA"/>
</dbReference>
<feature type="region of interest" description="Disordered" evidence="1">
    <location>
        <begin position="1"/>
        <end position="23"/>
    </location>
</feature>
<feature type="compositionally biased region" description="Basic and acidic residues" evidence="1">
    <location>
        <begin position="1"/>
        <end position="14"/>
    </location>
</feature>
<dbReference type="Proteomes" id="UP000422569">
    <property type="component" value="Chromosome"/>
</dbReference>
<dbReference type="KEGG" id="mpar:F7D14_09355"/>
<name>A0A6B8M5F2_9HYPH</name>
<dbReference type="RefSeq" id="WP_154419853.1">
    <property type="nucleotide sequence ID" value="NZ_CP044331.1"/>
</dbReference>
<gene>
    <name evidence="2" type="ORF">F7D14_09355</name>
</gene>
<protein>
    <submittedName>
        <fullName evidence="2">Uncharacterized protein</fullName>
    </submittedName>
</protein>
<proteinExistence type="predicted"/>